<evidence type="ECO:0000256" key="3">
    <source>
        <dbReference type="ARBA" id="ARBA00022806"/>
    </source>
</evidence>
<keyword evidence="3 13" id="KW-0347">Helicase</keyword>
<dbReference type="PROSITE" id="PS51194">
    <property type="entry name" value="HELICASE_CTER"/>
    <property type="match status" value="1"/>
</dbReference>
<dbReference type="GO" id="GO:0016817">
    <property type="term" value="F:hydrolase activity, acting on acid anhydrides"/>
    <property type="evidence" value="ECO:0007669"/>
    <property type="project" value="InterPro"/>
</dbReference>
<dbReference type="InterPro" id="IPR040765">
    <property type="entry name" value="Tudor_1_RapA"/>
</dbReference>
<evidence type="ECO:0000256" key="10">
    <source>
        <dbReference type="SAM" id="MobiDB-lite"/>
    </source>
</evidence>
<dbReference type="InterPro" id="IPR027417">
    <property type="entry name" value="P-loop_NTPase"/>
</dbReference>
<dbReference type="NCBIfam" id="NF003426">
    <property type="entry name" value="PRK04914.1"/>
    <property type="match status" value="1"/>
</dbReference>
<dbReference type="InterPro" id="IPR038718">
    <property type="entry name" value="SNF2-like_sf"/>
</dbReference>
<keyword evidence="1" id="KW-0547">Nucleotide-binding</keyword>
<evidence type="ECO:0000259" key="12">
    <source>
        <dbReference type="PROSITE" id="PS51194"/>
    </source>
</evidence>
<dbReference type="CDD" id="cd18793">
    <property type="entry name" value="SF2_C_SNF"/>
    <property type="match status" value="1"/>
</dbReference>
<dbReference type="GO" id="GO:0006355">
    <property type="term" value="P:regulation of DNA-templated transcription"/>
    <property type="evidence" value="ECO:0007669"/>
    <property type="project" value="InterPro"/>
</dbReference>
<proteinExistence type="inferred from homology"/>
<dbReference type="HAMAP" id="MF_01821">
    <property type="entry name" value="Helicase_RapA"/>
    <property type="match status" value="1"/>
</dbReference>
<reference evidence="14" key="1">
    <citation type="submission" date="2016-02" db="EMBL/GenBank/DDBJ databases">
        <authorList>
            <person name="Sanders J.G."/>
            <person name="Lin J.Y."/>
            <person name="Wertz J.T."/>
            <person name="Russell J.A."/>
            <person name="Moreau C.S."/>
            <person name="Powell S."/>
        </authorList>
    </citation>
    <scope>NUCLEOTIDE SEQUENCE [LARGE SCALE GENOMIC DNA]</scope>
    <source>
        <strain evidence="14">CAG34</strain>
    </source>
</reference>
<keyword evidence="6" id="KW-0238">DNA-binding</keyword>
<keyword evidence="5" id="KW-0805">Transcription regulation</keyword>
<feature type="domain" description="Helicase ATP-binding" evidence="11">
    <location>
        <begin position="175"/>
        <end position="357"/>
    </location>
</feature>
<feature type="region of interest" description="Disordered" evidence="10">
    <location>
        <begin position="477"/>
        <end position="499"/>
    </location>
</feature>
<dbReference type="InterPro" id="IPR057342">
    <property type="entry name" value="DEXDc_RapA"/>
</dbReference>
<dbReference type="InterPro" id="IPR014001">
    <property type="entry name" value="Helicase_ATP-bd"/>
</dbReference>
<keyword evidence="14" id="KW-1185">Reference proteome</keyword>
<dbReference type="Gene3D" id="6.10.140.1500">
    <property type="match status" value="1"/>
</dbReference>
<evidence type="ECO:0000256" key="8">
    <source>
        <dbReference type="ARBA" id="ARBA00023163"/>
    </source>
</evidence>
<dbReference type="InterPro" id="IPR001650">
    <property type="entry name" value="Helicase_C-like"/>
</dbReference>
<dbReference type="GO" id="GO:0004386">
    <property type="term" value="F:helicase activity"/>
    <property type="evidence" value="ECO:0007669"/>
    <property type="project" value="UniProtKB-KW"/>
</dbReference>
<sequence>MILDLAGQRCVSEREPELGLGLVSELDHNQITIEFPATRERRIYARGTPVLKRVRFKEGDRVATRAGASFTVEAVIEDRPASSGAGSAVASTAGRLLVYVGNGGSLRVPESEIADAMSANSPADRLLTGLAEPAEVFDLRYRTLQWQAELARSELRGMLGGRVDLIAHQFYILSEVSRRQIPRVLLSDEVGLGKTIEACLILQRLLATGRVKRALILVPESLVHQWFVELLRRFNLWFTIFDEARAQALEASGSEEGAGGADAEKANPFLSSQLALAAIGTLAENEKRRAQTIAAGWDLVIVDEAHHLGWSPQAASPDYQLVEALAQNTPGLLLLTATPNQLGSSGHFARLRLLDPHRYSDYQAFLEETEGYASIAGIADALVEGRPLSAADHQALLKIFDRDPQKLSQHLSALESGGADARAALLRTLLDQHGTGRMVFRNTRAAMRGFPKRKYQPAPIEGASPEQLAQVAREILAEESGEQSPAPETESAAKRAATRAPRYSFKGDPRLAWLIGFLKKHAREKVLLICKTAAKALALETAIKEQLNLNLALFHEGLSLIHRDRQAAWFAEPDGAQLLICSEIGSEGRNFQFAHHLVLFDLPLNPGLVEQRIGRLDRIGQSQTIRIHVPYLVGGADEAIARWYHHGLAAFETPLHGGNDYRDAYHERLLALVAEFGEKATDCADAQAKLETLIAETEKFRAALNQKLAQGRDRLLELNSYEPTRAAALIEKIRAADSSPTLRENLSTLLDHFGVRVVDHEAGDVSLDASQAYVEGFPAIPAEGGLLATYSRARAIAREDIGFLSADHPLVQDTIDLLIKSPTGTTAFCLLESDTPNLLLEAVFVLETVEDTRWHLDQFLPPTPLRVLVDIHGRDRGAELPPEALARDLEDAPLPQFLEKPGFNATLLKNLLEGATELAEAQAAPLRQAARETAAAHLTAELQRLVDLSKLNDNVSNKEIELAKQQVRQTRKAIEASRLRLDSIRLILEGA</sequence>
<keyword evidence="7" id="KW-0010">Activator</keyword>
<keyword evidence="9" id="KW-0175">Coiled coil</keyword>
<gene>
    <name evidence="13" type="ORF">AXK11_00250</name>
</gene>
<evidence type="ECO:0000256" key="2">
    <source>
        <dbReference type="ARBA" id="ARBA00022801"/>
    </source>
</evidence>
<dbReference type="Pfam" id="PF00176">
    <property type="entry name" value="SNF2-rel_dom"/>
    <property type="match status" value="1"/>
</dbReference>
<dbReference type="Gene3D" id="3.30.360.80">
    <property type="match status" value="1"/>
</dbReference>
<protein>
    <submittedName>
        <fullName evidence="13">Helicase</fullName>
    </submittedName>
</protein>
<dbReference type="GO" id="GO:0005524">
    <property type="term" value="F:ATP binding"/>
    <property type="evidence" value="ECO:0007669"/>
    <property type="project" value="UniProtKB-KW"/>
</dbReference>
<dbReference type="PANTHER" id="PTHR45766">
    <property type="entry name" value="DNA ANNEALING HELICASE AND ENDONUCLEASE ZRANB3 FAMILY MEMBER"/>
    <property type="match status" value="1"/>
</dbReference>
<dbReference type="Gene3D" id="3.40.50.10810">
    <property type="entry name" value="Tandem AAA-ATPase domain"/>
    <property type="match status" value="1"/>
</dbReference>
<dbReference type="Pfam" id="PF00271">
    <property type="entry name" value="Helicase_C"/>
    <property type="match status" value="1"/>
</dbReference>
<evidence type="ECO:0000256" key="6">
    <source>
        <dbReference type="ARBA" id="ARBA00023125"/>
    </source>
</evidence>
<feature type="domain" description="Helicase C-terminal" evidence="12">
    <location>
        <begin position="510"/>
        <end position="670"/>
    </location>
</feature>
<dbReference type="SMART" id="SM00490">
    <property type="entry name" value="HELICc"/>
    <property type="match status" value="1"/>
</dbReference>
<dbReference type="RefSeq" id="WP_068628572.1">
    <property type="nucleotide sequence ID" value="NZ_LSZQ01000012.1"/>
</dbReference>
<dbReference type="PROSITE" id="PS51192">
    <property type="entry name" value="HELICASE_ATP_BIND_1"/>
    <property type="match status" value="1"/>
</dbReference>
<evidence type="ECO:0000313" key="14">
    <source>
        <dbReference type="Proteomes" id="UP000070058"/>
    </source>
</evidence>
<dbReference type="GO" id="GO:0003677">
    <property type="term" value="F:DNA binding"/>
    <property type="evidence" value="ECO:0007669"/>
    <property type="project" value="UniProtKB-KW"/>
</dbReference>
<evidence type="ECO:0000256" key="4">
    <source>
        <dbReference type="ARBA" id="ARBA00022840"/>
    </source>
</evidence>
<evidence type="ECO:0000256" key="5">
    <source>
        <dbReference type="ARBA" id="ARBA00023015"/>
    </source>
</evidence>
<dbReference type="Gene3D" id="2.30.30.140">
    <property type="match status" value="1"/>
</dbReference>
<dbReference type="SMART" id="SM00487">
    <property type="entry name" value="DEXDc"/>
    <property type="match status" value="1"/>
</dbReference>
<organism evidence="13 14">
    <name type="scientific">Cephaloticoccus primus</name>
    <dbReference type="NCBI Taxonomy" id="1548207"/>
    <lineage>
        <taxon>Bacteria</taxon>
        <taxon>Pseudomonadati</taxon>
        <taxon>Verrucomicrobiota</taxon>
        <taxon>Opitutia</taxon>
        <taxon>Opitutales</taxon>
        <taxon>Opitutaceae</taxon>
        <taxon>Cephaloticoccus</taxon>
    </lineage>
</organism>
<name>A0A139STA9_9BACT</name>
<dbReference type="PANTHER" id="PTHR45766:SF6">
    <property type="entry name" value="SWI_SNF-RELATED MATRIX-ASSOCIATED ACTIN-DEPENDENT REGULATOR OF CHROMATIN SUBFAMILY A-LIKE PROTEIN 1"/>
    <property type="match status" value="1"/>
</dbReference>
<evidence type="ECO:0000256" key="7">
    <source>
        <dbReference type="ARBA" id="ARBA00023159"/>
    </source>
</evidence>
<dbReference type="Proteomes" id="UP000070058">
    <property type="component" value="Unassembled WGS sequence"/>
</dbReference>
<evidence type="ECO:0000256" key="1">
    <source>
        <dbReference type="ARBA" id="ARBA00022741"/>
    </source>
</evidence>
<dbReference type="AlphaFoldDB" id="A0A139STA9"/>
<dbReference type="CDD" id="cd18011">
    <property type="entry name" value="DEXDc_RapA"/>
    <property type="match status" value="1"/>
</dbReference>
<evidence type="ECO:0000259" key="11">
    <source>
        <dbReference type="PROSITE" id="PS51192"/>
    </source>
</evidence>
<accession>A0A139STA9</accession>
<dbReference type="Gene3D" id="3.40.50.300">
    <property type="entry name" value="P-loop containing nucleotide triphosphate hydrolases"/>
    <property type="match status" value="1"/>
</dbReference>
<feature type="coiled-coil region" evidence="9">
    <location>
        <begin position="948"/>
        <end position="980"/>
    </location>
</feature>
<keyword evidence="8" id="KW-0804">Transcription</keyword>
<dbReference type="EMBL" id="LSZQ01000012">
    <property type="protein sequence ID" value="KXU37700.1"/>
    <property type="molecule type" value="Genomic_DNA"/>
</dbReference>
<keyword evidence="4" id="KW-0067">ATP-binding</keyword>
<dbReference type="InterPro" id="IPR022737">
    <property type="entry name" value="RapA_C"/>
</dbReference>
<evidence type="ECO:0000313" key="13">
    <source>
        <dbReference type="EMBL" id="KXU37700.1"/>
    </source>
</evidence>
<dbReference type="SUPFAM" id="SSF52540">
    <property type="entry name" value="P-loop containing nucleoside triphosphate hydrolases"/>
    <property type="match status" value="2"/>
</dbReference>
<dbReference type="STRING" id="1548207.AXK11_00250"/>
<evidence type="ECO:0000256" key="9">
    <source>
        <dbReference type="SAM" id="Coils"/>
    </source>
</evidence>
<dbReference type="InterPro" id="IPR023949">
    <property type="entry name" value="Helicase_RapA"/>
</dbReference>
<dbReference type="InterPro" id="IPR049730">
    <property type="entry name" value="SNF2/RAD54-like_C"/>
</dbReference>
<dbReference type="Pfam" id="PF18339">
    <property type="entry name" value="Tudor_1_RapA"/>
    <property type="match status" value="1"/>
</dbReference>
<dbReference type="Pfam" id="PF12137">
    <property type="entry name" value="RapA_C"/>
    <property type="match status" value="1"/>
</dbReference>
<comment type="caution">
    <text evidence="13">The sequence shown here is derived from an EMBL/GenBank/DDBJ whole genome shotgun (WGS) entry which is preliminary data.</text>
</comment>
<dbReference type="OrthoDB" id="9760715at2"/>
<keyword evidence="2" id="KW-0378">Hydrolase</keyword>
<dbReference type="InterPro" id="IPR000330">
    <property type="entry name" value="SNF2_N"/>
</dbReference>